<comment type="catalytic activity">
    <reaction evidence="8">
        <text>siroheme + 2 H(+) = 12,18-didecarboxysiroheme + 2 CO2</text>
        <dbReference type="Rhea" id="RHEA:19093"/>
        <dbReference type="ChEBI" id="CHEBI:15378"/>
        <dbReference type="ChEBI" id="CHEBI:16526"/>
        <dbReference type="ChEBI" id="CHEBI:60052"/>
        <dbReference type="ChEBI" id="CHEBI:140497"/>
        <dbReference type="EC" id="4.1.1.111"/>
    </reaction>
</comment>
<accession>A0A1M5NJW6</accession>
<comment type="similarity">
    <text evidence="6">Belongs to the Ahb/Nir family.</text>
</comment>
<dbReference type="EC" id="4.1.1.111" evidence="7"/>
<organism evidence="10 11">
    <name type="scientific">Thermosyntropha lipolytica DSM 11003</name>
    <dbReference type="NCBI Taxonomy" id="1123382"/>
    <lineage>
        <taxon>Bacteria</taxon>
        <taxon>Bacillati</taxon>
        <taxon>Bacillota</taxon>
        <taxon>Clostridia</taxon>
        <taxon>Eubacteriales</taxon>
        <taxon>Syntrophomonadaceae</taxon>
        <taxon>Thermosyntropha</taxon>
    </lineage>
</organism>
<dbReference type="InterPro" id="IPR036388">
    <property type="entry name" value="WH-like_DNA-bd_sf"/>
</dbReference>
<dbReference type="InterPro" id="IPR050684">
    <property type="entry name" value="HTH-Siroheme_Decarb"/>
</dbReference>
<name>A0A1M5NJW6_9FIRM</name>
<dbReference type="InterPro" id="IPR019888">
    <property type="entry name" value="Tscrpt_reg_AsnC-like"/>
</dbReference>
<evidence type="ECO:0000256" key="7">
    <source>
        <dbReference type="ARBA" id="ARBA00023471"/>
    </source>
</evidence>
<dbReference type="GO" id="GO:0016829">
    <property type="term" value="F:lyase activity"/>
    <property type="evidence" value="ECO:0007669"/>
    <property type="project" value="UniProtKB-KW"/>
</dbReference>
<evidence type="ECO:0000256" key="3">
    <source>
        <dbReference type="ARBA" id="ARBA00023163"/>
    </source>
</evidence>
<dbReference type="EMBL" id="FQWY01000017">
    <property type="protein sequence ID" value="SHG89489.1"/>
    <property type="molecule type" value="Genomic_DNA"/>
</dbReference>
<comment type="pathway">
    <text evidence="5">Porphyrin-containing compound metabolism.</text>
</comment>
<dbReference type="Pfam" id="PF22451">
    <property type="entry name" value="NirdL-like_HTH"/>
    <property type="match status" value="1"/>
</dbReference>
<evidence type="ECO:0000256" key="5">
    <source>
        <dbReference type="ARBA" id="ARBA00023444"/>
    </source>
</evidence>
<dbReference type="Gene3D" id="3.30.70.3460">
    <property type="match status" value="1"/>
</dbReference>
<reference evidence="11" key="1">
    <citation type="submission" date="2016-11" db="EMBL/GenBank/DDBJ databases">
        <authorList>
            <person name="Varghese N."/>
            <person name="Submissions S."/>
        </authorList>
    </citation>
    <scope>NUCLEOTIDE SEQUENCE [LARGE SCALE GENOMIC DNA]</scope>
    <source>
        <strain evidence="11">DSM 11003</strain>
    </source>
</reference>
<dbReference type="SUPFAM" id="SSF46785">
    <property type="entry name" value="Winged helix' DNA-binding domain"/>
    <property type="match status" value="1"/>
</dbReference>
<dbReference type="InterPro" id="IPR040523">
    <property type="entry name" value="AsnC_trans_reg2"/>
</dbReference>
<dbReference type="InterPro" id="IPR053953">
    <property type="entry name" value="NirdL-like_HTH"/>
</dbReference>
<dbReference type="PANTHER" id="PTHR43413:SF1">
    <property type="entry name" value="SIROHEME DECARBOXYLASE NIRL SUBUNIT"/>
    <property type="match status" value="1"/>
</dbReference>
<dbReference type="PROSITE" id="PS50956">
    <property type="entry name" value="HTH_ASNC_2"/>
    <property type="match status" value="1"/>
</dbReference>
<dbReference type="RefSeq" id="WP_073091579.1">
    <property type="nucleotide sequence ID" value="NZ_FQWY01000017.1"/>
</dbReference>
<evidence type="ECO:0000256" key="4">
    <source>
        <dbReference type="ARBA" id="ARBA00023239"/>
    </source>
</evidence>
<evidence type="ECO:0000256" key="8">
    <source>
        <dbReference type="ARBA" id="ARBA00048470"/>
    </source>
</evidence>
<dbReference type="GO" id="GO:0043565">
    <property type="term" value="F:sequence-specific DNA binding"/>
    <property type="evidence" value="ECO:0007669"/>
    <property type="project" value="InterPro"/>
</dbReference>
<dbReference type="PANTHER" id="PTHR43413">
    <property type="entry name" value="TRANSCRIPTIONAL REGULATOR, ASNC FAMILY"/>
    <property type="match status" value="1"/>
</dbReference>
<evidence type="ECO:0000313" key="11">
    <source>
        <dbReference type="Proteomes" id="UP000242329"/>
    </source>
</evidence>
<feature type="domain" description="HTH asnC-type" evidence="9">
    <location>
        <begin position="3"/>
        <end position="67"/>
    </location>
</feature>
<evidence type="ECO:0000256" key="2">
    <source>
        <dbReference type="ARBA" id="ARBA00023125"/>
    </source>
</evidence>
<keyword evidence="4" id="KW-0456">Lyase</keyword>
<dbReference type="OrthoDB" id="9806536at2"/>
<gene>
    <name evidence="10" type="ORF">SAMN02745221_01217</name>
</gene>
<evidence type="ECO:0000313" key="10">
    <source>
        <dbReference type="EMBL" id="SHG89489.1"/>
    </source>
</evidence>
<dbReference type="InterPro" id="IPR036390">
    <property type="entry name" value="WH_DNA-bd_sf"/>
</dbReference>
<evidence type="ECO:0000259" key="9">
    <source>
        <dbReference type="PROSITE" id="PS50956"/>
    </source>
</evidence>
<dbReference type="Pfam" id="PF17805">
    <property type="entry name" value="AsnC_trans_reg2"/>
    <property type="match status" value="1"/>
</dbReference>
<proteinExistence type="inferred from homology"/>
<dbReference type="SMART" id="SM00344">
    <property type="entry name" value="HTH_ASNC"/>
    <property type="match status" value="1"/>
</dbReference>
<protein>
    <recommendedName>
        <fullName evidence="7">siroheme decarboxylase</fullName>
        <ecNumber evidence="7">4.1.1.111</ecNumber>
    </recommendedName>
</protein>
<dbReference type="STRING" id="1123382.SAMN02745221_01217"/>
<keyword evidence="2" id="KW-0238">DNA-binding</keyword>
<keyword evidence="3" id="KW-0804">Transcription</keyword>
<evidence type="ECO:0000256" key="1">
    <source>
        <dbReference type="ARBA" id="ARBA00023015"/>
    </source>
</evidence>
<dbReference type="Proteomes" id="UP000242329">
    <property type="component" value="Unassembled WGS sequence"/>
</dbReference>
<keyword evidence="1" id="KW-0805">Transcription regulation</keyword>
<sequence length="150" mass="17162">MELTRLDKEILNILQNDFPLVERPYAVIADRLGISEEEVLARVKVLKEEGVIRRIGGVIDAQKLGFYSTLCACHVEEDKVWEAAGIINQEKGVTHNYLRDDWYNLWFTLTSPSPEEGEKIIKDLEKRIGAEIKSMPAQKVYKIKAVFTGR</sequence>
<keyword evidence="11" id="KW-1185">Reference proteome</keyword>
<evidence type="ECO:0000256" key="6">
    <source>
        <dbReference type="ARBA" id="ARBA00023457"/>
    </source>
</evidence>
<dbReference type="InterPro" id="IPR000485">
    <property type="entry name" value="AsnC-type_HTH_dom"/>
</dbReference>
<dbReference type="Gene3D" id="1.10.10.10">
    <property type="entry name" value="Winged helix-like DNA-binding domain superfamily/Winged helix DNA-binding domain"/>
    <property type="match status" value="1"/>
</dbReference>
<dbReference type="AlphaFoldDB" id="A0A1M5NJW6"/>